<dbReference type="EMBL" id="CP039349">
    <property type="protein sequence ID" value="QCD94037.1"/>
    <property type="molecule type" value="Genomic_DNA"/>
</dbReference>
<proteinExistence type="predicted"/>
<organism evidence="2 3">
    <name type="scientific">Vigna unguiculata</name>
    <name type="common">Cowpea</name>
    <dbReference type="NCBI Taxonomy" id="3917"/>
    <lineage>
        <taxon>Eukaryota</taxon>
        <taxon>Viridiplantae</taxon>
        <taxon>Streptophyta</taxon>
        <taxon>Embryophyta</taxon>
        <taxon>Tracheophyta</taxon>
        <taxon>Spermatophyta</taxon>
        <taxon>Magnoliopsida</taxon>
        <taxon>eudicotyledons</taxon>
        <taxon>Gunneridae</taxon>
        <taxon>Pentapetalae</taxon>
        <taxon>rosids</taxon>
        <taxon>fabids</taxon>
        <taxon>Fabales</taxon>
        <taxon>Fabaceae</taxon>
        <taxon>Papilionoideae</taxon>
        <taxon>50 kb inversion clade</taxon>
        <taxon>NPAAA clade</taxon>
        <taxon>indigoferoid/millettioid clade</taxon>
        <taxon>Phaseoleae</taxon>
        <taxon>Vigna</taxon>
    </lineage>
</organism>
<dbReference type="Proteomes" id="UP000501690">
    <property type="component" value="Linkage Group LG5"/>
</dbReference>
<evidence type="ECO:0000256" key="1">
    <source>
        <dbReference type="SAM" id="MobiDB-lite"/>
    </source>
</evidence>
<feature type="region of interest" description="Disordered" evidence="1">
    <location>
        <begin position="99"/>
        <end position="129"/>
    </location>
</feature>
<sequence>MQNSSTENVEKTFESMFGKEKPGRVRCYGRTVTPSLFKRNQEIAAIKKGYDMKIDGMAKRIEGLETMMTLILKQQNPDLNEDDIEHMMSLAFGKENSAIAPRSSASTHVPCFDEVDQGPQENTAEQMEE</sequence>
<feature type="compositionally biased region" description="Polar residues" evidence="1">
    <location>
        <begin position="119"/>
        <end position="129"/>
    </location>
</feature>
<gene>
    <name evidence="2" type="ORF">DEO72_LG5g2115</name>
</gene>
<name>A0A4D6LZE6_VIGUN</name>
<evidence type="ECO:0008006" key="4">
    <source>
        <dbReference type="Google" id="ProtNLM"/>
    </source>
</evidence>
<dbReference type="AlphaFoldDB" id="A0A4D6LZE6"/>
<evidence type="ECO:0000313" key="3">
    <source>
        <dbReference type="Proteomes" id="UP000501690"/>
    </source>
</evidence>
<reference evidence="2 3" key="1">
    <citation type="submission" date="2019-04" db="EMBL/GenBank/DDBJ databases">
        <title>An improved genome assembly and genetic linkage map for asparagus bean, Vigna unguiculata ssp. sesquipedialis.</title>
        <authorList>
            <person name="Xia Q."/>
            <person name="Zhang R."/>
            <person name="Dong Y."/>
        </authorList>
    </citation>
    <scope>NUCLEOTIDE SEQUENCE [LARGE SCALE GENOMIC DNA]</scope>
    <source>
        <tissue evidence="2">Leaf</tissue>
    </source>
</reference>
<keyword evidence="3" id="KW-1185">Reference proteome</keyword>
<evidence type="ECO:0000313" key="2">
    <source>
        <dbReference type="EMBL" id="QCD94037.1"/>
    </source>
</evidence>
<accession>A0A4D6LZE6</accession>
<protein>
    <recommendedName>
        <fullName evidence="4">Transposase</fullName>
    </recommendedName>
</protein>